<evidence type="ECO:0000313" key="1">
    <source>
        <dbReference type="EMBL" id="EDR25006.1"/>
    </source>
</evidence>
<dbReference type="OMA" id="KCHEASN"/>
<dbReference type="RefSeq" id="XP_001738654.1">
    <property type="nucleotide sequence ID" value="XM_001738602.1"/>
</dbReference>
<accession>B0EKD6</accession>
<dbReference type="eggNOG" id="ENOG502RGI9">
    <property type="taxonomic scope" value="Eukaryota"/>
</dbReference>
<gene>
    <name evidence="1" type="ORF">EDI_328960</name>
</gene>
<sequence length="218" mass="24526">MNIFILLLFSLVMSESIIITNSKSSDGQAITFQVIEFGKCYYTGATTSEYYTQSGNNVTVSQYNTSSECTGNKNETSVAVSEEHFKDFCLSRNCSVEIKEIPDYIGYFGLDKDDNKCSHQNNAYMTYVTGICGKCHEASNEYCMYKIENGHMYGIIYANSQCDEQMKNETRELWKCGSCENSTIYKCESKPNKNSSDYIDGASLAVLSLIGMMIMLFI</sequence>
<dbReference type="EMBL" id="DS549722">
    <property type="protein sequence ID" value="EDR25006.1"/>
    <property type="molecule type" value="Genomic_DNA"/>
</dbReference>
<proteinExistence type="predicted"/>
<dbReference type="Proteomes" id="UP000008076">
    <property type="component" value="Unassembled WGS sequence"/>
</dbReference>
<dbReference type="AlphaFoldDB" id="B0EKD6"/>
<organism evidence="2">
    <name type="scientific">Entamoeba dispar (strain ATCC PRA-260 / SAW760)</name>
    <dbReference type="NCBI Taxonomy" id="370354"/>
    <lineage>
        <taxon>Eukaryota</taxon>
        <taxon>Amoebozoa</taxon>
        <taxon>Evosea</taxon>
        <taxon>Archamoebae</taxon>
        <taxon>Mastigamoebida</taxon>
        <taxon>Entamoebidae</taxon>
        <taxon>Entamoeba</taxon>
    </lineage>
</organism>
<evidence type="ECO:0000313" key="2">
    <source>
        <dbReference type="Proteomes" id="UP000008076"/>
    </source>
</evidence>
<name>B0EKD6_ENTDS</name>
<dbReference type="OrthoDB" id="10280222at2759"/>
<keyword evidence="2" id="KW-1185">Reference proteome</keyword>
<protein>
    <submittedName>
        <fullName evidence="1">Uncharacterized protein</fullName>
    </submittedName>
</protein>
<reference evidence="2" key="1">
    <citation type="submission" date="2007-12" db="EMBL/GenBank/DDBJ databases">
        <title>Annotation of Entamoeba dispar SAW760.</title>
        <authorList>
            <person name="Lorenzi H."/>
            <person name="Inman J."/>
            <person name="Schobel S."/>
            <person name="Amedeo P."/>
            <person name="Caler E."/>
        </authorList>
    </citation>
    <scope>NUCLEOTIDE SEQUENCE [LARGE SCALE GENOMIC DNA]</scope>
    <source>
        <strain evidence="2">ATCC PRA-260 / SAW760</strain>
    </source>
</reference>
<dbReference type="VEuPathDB" id="AmoebaDB:EDI_328960"/>
<dbReference type="GeneID" id="5883750"/>
<dbReference type="KEGG" id="edi:EDI_328960"/>